<dbReference type="EMBL" id="CP014242">
    <property type="protein sequence ID" value="AMD18622.1"/>
    <property type="molecule type" value="Genomic_DNA"/>
</dbReference>
<sequence>MFRYSTVRSITPYSRQFSSTARALFAPGTRIPAGLQGIHENSPGNSVEIADQVSNGKFIIVGVPAAFSPACSAKHVPGYIKLLPEFKKKGITEIFVTAVNDSFVTKAWAEQLKCPPGIRMLADTQGTFANAGGLLFDSINIFGNRRSVRYALVVDNGKVTAQFVEPDKIGVDVTSAESVYESL</sequence>
<keyword evidence="3 7" id="KW-0049">Antioxidant</keyword>
<dbReference type="STRING" id="45286.A0A109UWU8"/>
<dbReference type="CDD" id="cd03013">
    <property type="entry name" value="PRX5_like"/>
    <property type="match status" value="1"/>
</dbReference>
<protein>
    <submittedName>
        <fullName evidence="9">HBL280Cp</fullName>
    </submittedName>
</protein>
<comment type="similarity">
    <text evidence="1 7">Belongs to the peroxiredoxin family. Prx5 subfamily.</text>
</comment>
<dbReference type="AlphaFoldDB" id="A0A109UWU8"/>
<dbReference type="GO" id="GO:0005739">
    <property type="term" value="C:mitochondrion"/>
    <property type="evidence" value="ECO:0007669"/>
    <property type="project" value="TreeGrafter"/>
</dbReference>
<dbReference type="GO" id="GO:0045454">
    <property type="term" value="P:cell redox homeostasis"/>
    <property type="evidence" value="ECO:0007669"/>
    <property type="project" value="TreeGrafter"/>
</dbReference>
<reference evidence="9 10" key="1">
    <citation type="submission" date="2016-01" db="EMBL/GenBank/DDBJ databases">
        <title>Genome sequence of the yeast Holleya sinecauda.</title>
        <authorList>
            <person name="Dietrich F.S."/>
        </authorList>
    </citation>
    <scope>NUCLEOTIDE SEQUENCE [LARGE SCALE GENOMIC DNA]</scope>
    <source>
        <strain evidence="9 10">ATCC 58844</strain>
    </source>
</reference>
<proteinExistence type="inferred from homology"/>
<dbReference type="OrthoDB" id="1882547at2759"/>
<keyword evidence="4 7" id="KW-0560">Oxidoreductase</keyword>
<evidence type="ECO:0000313" key="9">
    <source>
        <dbReference type="EMBL" id="AMD18622.1"/>
    </source>
</evidence>
<evidence type="ECO:0000256" key="7">
    <source>
        <dbReference type="RuleBase" id="RU366011"/>
    </source>
</evidence>
<organism evidence="9 10">
    <name type="scientific">Eremothecium sinecaudum</name>
    <dbReference type="NCBI Taxonomy" id="45286"/>
    <lineage>
        <taxon>Eukaryota</taxon>
        <taxon>Fungi</taxon>
        <taxon>Dikarya</taxon>
        <taxon>Ascomycota</taxon>
        <taxon>Saccharomycotina</taxon>
        <taxon>Saccharomycetes</taxon>
        <taxon>Saccharomycetales</taxon>
        <taxon>Saccharomycetaceae</taxon>
        <taxon>Eremothecium</taxon>
    </lineage>
</organism>
<evidence type="ECO:0000256" key="5">
    <source>
        <dbReference type="ARBA" id="ARBA00023284"/>
    </source>
</evidence>
<feature type="domain" description="Thioredoxin" evidence="8">
    <location>
        <begin position="25"/>
        <end position="183"/>
    </location>
</feature>
<dbReference type="PROSITE" id="PS51352">
    <property type="entry name" value="THIOREDOXIN_2"/>
    <property type="match status" value="1"/>
</dbReference>
<dbReference type="Proteomes" id="UP000243052">
    <property type="component" value="Chromosome ii"/>
</dbReference>
<dbReference type="GO" id="GO:0008379">
    <property type="term" value="F:thioredoxin peroxidase activity"/>
    <property type="evidence" value="ECO:0007669"/>
    <property type="project" value="InterPro"/>
</dbReference>
<evidence type="ECO:0000256" key="4">
    <source>
        <dbReference type="ARBA" id="ARBA00023002"/>
    </source>
</evidence>
<evidence type="ECO:0000256" key="6">
    <source>
        <dbReference type="PIRSR" id="PIRSR637944-1"/>
    </source>
</evidence>
<gene>
    <name evidence="9" type="ORF">AW171_hschr2131</name>
</gene>
<dbReference type="InterPro" id="IPR013740">
    <property type="entry name" value="Redoxin"/>
</dbReference>
<dbReference type="Gene3D" id="3.40.30.10">
    <property type="entry name" value="Glutaredoxin"/>
    <property type="match status" value="1"/>
</dbReference>
<dbReference type="InterPro" id="IPR036249">
    <property type="entry name" value="Thioredoxin-like_sf"/>
</dbReference>
<feature type="active site" description="Cysteine sulfenic acid (-SOH) intermediate" evidence="6">
    <location>
        <position position="71"/>
    </location>
</feature>
<dbReference type="PANTHER" id="PTHR10430:SF39">
    <property type="entry name" value="PEROXISOMAL MEMBRANE ASSOCIATED PROTEIN 20"/>
    <property type="match status" value="1"/>
</dbReference>
<evidence type="ECO:0000256" key="3">
    <source>
        <dbReference type="ARBA" id="ARBA00022862"/>
    </source>
</evidence>
<evidence type="ECO:0000256" key="2">
    <source>
        <dbReference type="ARBA" id="ARBA00022559"/>
    </source>
</evidence>
<dbReference type="GO" id="GO:0005777">
    <property type="term" value="C:peroxisome"/>
    <property type="evidence" value="ECO:0007669"/>
    <property type="project" value="TreeGrafter"/>
</dbReference>
<comment type="function">
    <text evidence="7">Thiol-specific peroxidase that catalyzes the reduction of hydrogen peroxide and organic hydroperoxides to water and alcohols, respectively. Plays a role in cell protection against oxidative stress by detoxifying peroxides.</text>
</comment>
<dbReference type="PANTHER" id="PTHR10430">
    <property type="entry name" value="PEROXIREDOXIN"/>
    <property type="match status" value="1"/>
</dbReference>
<accession>A0A109UWU8</accession>
<dbReference type="InterPro" id="IPR013766">
    <property type="entry name" value="Thioredoxin_domain"/>
</dbReference>
<dbReference type="GeneID" id="28721764"/>
<name>A0A109UWU8_9SACH</name>
<keyword evidence="10" id="KW-1185">Reference proteome</keyword>
<evidence type="ECO:0000313" key="10">
    <source>
        <dbReference type="Proteomes" id="UP000243052"/>
    </source>
</evidence>
<keyword evidence="5 7" id="KW-0676">Redox-active center</keyword>
<dbReference type="RefSeq" id="XP_017985618.1">
    <property type="nucleotide sequence ID" value="XM_018130286.1"/>
</dbReference>
<dbReference type="SUPFAM" id="SSF52833">
    <property type="entry name" value="Thioredoxin-like"/>
    <property type="match status" value="1"/>
</dbReference>
<dbReference type="InterPro" id="IPR037944">
    <property type="entry name" value="PRX5-like"/>
</dbReference>
<dbReference type="GO" id="GO:0005829">
    <property type="term" value="C:cytosol"/>
    <property type="evidence" value="ECO:0007669"/>
    <property type="project" value="TreeGrafter"/>
</dbReference>
<keyword evidence="2 7" id="KW-0575">Peroxidase</keyword>
<dbReference type="GO" id="GO:0034599">
    <property type="term" value="P:cellular response to oxidative stress"/>
    <property type="evidence" value="ECO:0007669"/>
    <property type="project" value="InterPro"/>
</dbReference>
<dbReference type="GO" id="GO:0042744">
    <property type="term" value="P:hydrogen peroxide catabolic process"/>
    <property type="evidence" value="ECO:0007669"/>
    <property type="project" value="TreeGrafter"/>
</dbReference>
<evidence type="ECO:0000259" key="8">
    <source>
        <dbReference type="PROSITE" id="PS51352"/>
    </source>
</evidence>
<dbReference type="Pfam" id="PF08534">
    <property type="entry name" value="Redoxin"/>
    <property type="match status" value="1"/>
</dbReference>
<evidence type="ECO:0000256" key="1">
    <source>
        <dbReference type="ARBA" id="ARBA00010505"/>
    </source>
</evidence>